<dbReference type="AlphaFoldDB" id="A0A0F9PNM0"/>
<evidence type="ECO:0000313" key="2">
    <source>
        <dbReference type="EMBL" id="KKN31759.1"/>
    </source>
</evidence>
<feature type="region of interest" description="Disordered" evidence="1">
    <location>
        <begin position="40"/>
        <end position="60"/>
    </location>
</feature>
<evidence type="ECO:0000256" key="1">
    <source>
        <dbReference type="SAM" id="MobiDB-lite"/>
    </source>
</evidence>
<gene>
    <name evidence="2" type="ORF">LCGC14_0820740</name>
</gene>
<accession>A0A0F9PNM0</accession>
<name>A0A0F9PNM0_9ZZZZ</name>
<proteinExistence type="predicted"/>
<comment type="caution">
    <text evidence="2">The sequence shown here is derived from an EMBL/GenBank/DDBJ whole genome shotgun (WGS) entry which is preliminary data.</text>
</comment>
<protein>
    <submittedName>
        <fullName evidence="2">Uncharacterized protein</fullName>
    </submittedName>
</protein>
<dbReference type="EMBL" id="LAZR01002304">
    <property type="protein sequence ID" value="KKN31759.1"/>
    <property type="molecule type" value="Genomic_DNA"/>
</dbReference>
<organism evidence="2">
    <name type="scientific">marine sediment metagenome</name>
    <dbReference type="NCBI Taxonomy" id="412755"/>
    <lineage>
        <taxon>unclassified sequences</taxon>
        <taxon>metagenomes</taxon>
        <taxon>ecological metagenomes</taxon>
    </lineage>
</organism>
<sequence>MMMIEKIAAVRALGGLGHVERRRIANLFRKMIGKKLKPTLRDPKKVHPAIRKKLTAPLGA</sequence>
<reference evidence="2" key="1">
    <citation type="journal article" date="2015" name="Nature">
        <title>Complex archaea that bridge the gap between prokaryotes and eukaryotes.</title>
        <authorList>
            <person name="Spang A."/>
            <person name="Saw J.H."/>
            <person name="Jorgensen S.L."/>
            <person name="Zaremba-Niedzwiedzka K."/>
            <person name="Martijn J."/>
            <person name="Lind A.E."/>
            <person name="van Eijk R."/>
            <person name="Schleper C."/>
            <person name="Guy L."/>
            <person name="Ettema T.J."/>
        </authorList>
    </citation>
    <scope>NUCLEOTIDE SEQUENCE</scope>
</reference>